<accession>A0A2J6RRQ3</accession>
<keyword evidence="3" id="KW-0812">Transmembrane</keyword>
<dbReference type="OrthoDB" id="10473313at2759"/>
<gene>
    <name evidence="5" type="ORF">L207DRAFT_511124</name>
</gene>
<sequence length="208" mass="21480">MSLSYFIDEWASSLNIFQLPAGVPVEITWFPGSPPEAWVQLWMNQLNGADDITDTVTITNNVTNSGTYMWTPPTQFASTNDTYDYQLGVAGYEDDPGLAKGSRLFYIVPAGSLSTSSSATPTPTASSSSTTPSPTAISTQSSAFNSSPAATPTKSSSSTTPSPGSSTTQSALPTVVIHNGVSPGAAAGIGVGVMIAVLIIPAIEIFGF</sequence>
<dbReference type="EMBL" id="KZ613944">
    <property type="protein sequence ID" value="PMD41192.1"/>
    <property type="molecule type" value="Genomic_DNA"/>
</dbReference>
<dbReference type="STRING" id="1149755.A0A2J6RRQ3"/>
<evidence type="ECO:0000256" key="3">
    <source>
        <dbReference type="SAM" id="Phobius"/>
    </source>
</evidence>
<keyword evidence="3" id="KW-1133">Transmembrane helix</keyword>
<reference evidence="5 6" key="1">
    <citation type="submission" date="2016-04" db="EMBL/GenBank/DDBJ databases">
        <title>A degradative enzymes factory behind the ericoid mycorrhizal symbiosis.</title>
        <authorList>
            <consortium name="DOE Joint Genome Institute"/>
            <person name="Martino E."/>
            <person name="Morin E."/>
            <person name="Grelet G."/>
            <person name="Kuo A."/>
            <person name="Kohler A."/>
            <person name="Daghino S."/>
            <person name="Barry K."/>
            <person name="Choi C."/>
            <person name="Cichocki N."/>
            <person name="Clum A."/>
            <person name="Copeland A."/>
            <person name="Hainaut M."/>
            <person name="Haridas S."/>
            <person name="Labutti K."/>
            <person name="Lindquist E."/>
            <person name="Lipzen A."/>
            <person name="Khouja H.-R."/>
            <person name="Murat C."/>
            <person name="Ohm R."/>
            <person name="Olson A."/>
            <person name="Spatafora J."/>
            <person name="Veneault-Fourrey C."/>
            <person name="Henrissat B."/>
            <person name="Grigoriev I."/>
            <person name="Martin F."/>
            <person name="Perotto S."/>
        </authorList>
    </citation>
    <scope>NUCLEOTIDE SEQUENCE [LARGE SCALE GENOMIC DNA]</scope>
    <source>
        <strain evidence="5 6">F</strain>
    </source>
</reference>
<evidence type="ECO:0000259" key="4">
    <source>
        <dbReference type="Pfam" id="PF10342"/>
    </source>
</evidence>
<evidence type="ECO:0000313" key="5">
    <source>
        <dbReference type="EMBL" id="PMD41192.1"/>
    </source>
</evidence>
<dbReference type="Proteomes" id="UP000235786">
    <property type="component" value="Unassembled WGS sequence"/>
</dbReference>
<keyword evidence="6" id="KW-1185">Reference proteome</keyword>
<protein>
    <recommendedName>
        <fullName evidence="4">Yeast cell wall synthesis Kre9/Knh1-like N-terminal domain-containing protein</fullName>
    </recommendedName>
</protein>
<dbReference type="Pfam" id="PF10342">
    <property type="entry name" value="Kre9_KNH"/>
    <property type="match status" value="1"/>
</dbReference>
<evidence type="ECO:0000256" key="2">
    <source>
        <dbReference type="SAM" id="MobiDB-lite"/>
    </source>
</evidence>
<feature type="domain" description="Yeast cell wall synthesis Kre9/Knh1-like N-terminal" evidence="4">
    <location>
        <begin position="19"/>
        <end position="89"/>
    </location>
</feature>
<keyword evidence="3" id="KW-0472">Membrane</keyword>
<evidence type="ECO:0000313" key="6">
    <source>
        <dbReference type="Proteomes" id="UP000235786"/>
    </source>
</evidence>
<name>A0A2J6RRQ3_HYAVF</name>
<feature type="transmembrane region" description="Helical" evidence="3">
    <location>
        <begin position="185"/>
        <end position="206"/>
    </location>
</feature>
<organism evidence="5 6">
    <name type="scientific">Hyaloscypha variabilis (strain UAMH 11265 / GT02V1 / F)</name>
    <name type="common">Meliniomyces variabilis</name>
    <dbReference type="NCBI Taxonomy" id="1149755"/>
    <lineage>
        <taxon>Eukaryota</taxon>
        <taxon>Fungi</taxon>
        <taxon>Dikarya</taxon>
        <taxon>Ascomycota</taxon>
        <taxon>Pezizomycotina</taxon>
        <taxon>Leotiomycetes</taxon>
        <taxon>Helotiales</taxon>
        <taxon>Hyaloscyphaceae</taxon>
        <taxon>Hyaloscypha</taxon>
        <taxon>Hyaloscypha variabilis</taxon>
    </lineage>
</organism>
<evidence type="ECO:0000256" key="1">
    <source>
        <dbReference type="ARBA" id="ARBA00022729"/>
    </source>
</evidence>
<dbReference type="InterPro" id="IPR018466">
    <property type="entry name" value="Kre9/Knh1-like_N"/>
</dbReference>
<dbReference type="AlphaFoldDB" id="A0A2J6RRQ3"/>
<proteinExistence type="predicted"/>
<feature type="region of interest" description="Disordered" evidence="2">
    <location>
        <begin position="113"/>
        <end position="170"/>
    </location>
</feature>
<keyword evidence="1" id="KW-0732">Signal</keyword>